<feature type="transmembrane region" description="Helical" evidence="1">
    <location>
        <begin position="95"/>
        <end position="116"/>
    </location>
</feature>
<evidence type="ECO:0008006" key="4">
    <source>
        <dbReference type="Google" id="ProtNLM"/>
    </source>
</evidence>
<proteinExistence type="predicted"/>
<evidence type="ECO:0000256" key="1">
    <source>
        <dbReference type="SAM" id="Phobius"/>
    </source>
</evidence>
<keyword evidence="3" id="KW-1185">Reference proteome</keyword>
<feature type="transmembrane region" description="Helical" evidence="1">
    <location>
        <begin position="68"/>
        <end position="89"/>
    </location>
</feature>
<gene>
    <name evidence="2" type="ORF">EHSB41UT_03903</name>
</gene>
<dbReference type="Pfam" id="PF09842">
    <property type="entry name" value="DUF2069"/>
    <property type="match status" value="1"/>
</dbReference>
<accession>A0A1X7APS3</accession>
<organism evidence="2 3">
    <name type="scientific">Parendozoicomonas haliclonae</name>
    <dbReference type="NCBI Taxonomy" id="1960125"/>
    <lineage>
        <taxon>Bacteria</taxon>
        <taxon>Pseudomonadati</taxon>
        <taxon>Pseudomonadota</taxon>
        <taxon>Gammaproteobacteria</taxon>
        <taxon>Oceanospirillales</taxon>
        <taxon>Endozoicomonadaceae</taxon>
        <taxon>Parendozoicomonas</taxon>
    </lineage>
</organism>
<evidence type="ECO:0000313" key="2">
    <source>
        <dbReference type="EMBL" id="SMA50112.1"/>
    </source>
</evidence>
<keyword evidence="1" id="KW-1133">Transmembrane helix</keyword>
<dbReference type="RefSeq" id="WP_087112548.1">
    <property type="nucleotide sequence ID" value="NZ_CBCSCN010000005.1"/>
</dbReference>
<protein>
    <recommendedName>
        <fullName evidence="4">DUF2069 domain-containing protein</fullName>
    </recommendedName>
</protein>
<feature type="transmembrane region" description="Helical" evidence="1">
    <location>
        <begin position="41"/>
        <end position="61"/>
    </location>
</feature>
<dbReference type="AlphaFoldDB" id="A0A1X7APS3"/>
<feature type="transmembrane region" description="Helical" evidence="1">
    <location>
        <begin position="12"/>
        <end position="35"/>
    </location>
</feature>
<keyword evidence="1" id="KW-0472">Membrane</keyword>
<sequence length="119" mass="13823">MSKTLGPKAQTTWLLSVILYFLLLVTITLDHWLWAPPEVDSPWLIWAFRIVPLLIFVPAVISKHGRGFAWLGFVVLFYFTSGVVKGWTYESWEGWLLAGESLLLFITTILFVRWYFQGK</sequence>
<name>A0A1X7APS3_9GAMM</name>
<reference evidence="2 3" key="1">
    <citation type="submission" date="2017-03" db="EMBL/GenBank/DDBJ databases">
        <authorList>
            <person name="Afonso C.L."/>
            <person name="Miller P.J."/>
            <person name="Scott M.A."/>
            <person name="Spackman E."/>
            <person name="Goraichik I."/>
            <person name="Dimitrov K.M."/>
            <person name="Suarez D.L."/>
            <person name="Swayne D.E."/>
        </authorList>
    </citation>
    <scope>NUCLEOTIDE SEQUENCE [LARGE SCALE GENOMIC DNA]</scope>
    <source>
        <strain evidence="2">SB41UT1</strain>
    </source>
</reference>
<dbReference type="Proteomes" id="UP000196573">
    <property type="component" value="Unassembled WGS sequence"/>
</dbReference>
<dbReference type="EMBL" id="FWPT01000010">
    <property type="protein sequence ID" value="SMA50112.1"/>
    <property type="molecule type" value="Genomic_DNA"/>
</dbReference>
<dbReference type="InterPro" id="IPR018643">
    <property type="entry name" value="DUF2069_membrane"/>
</dbReference>
<keyword evidence="1" id="KW-0812">Transmembrane</keyword>
<evidence type="ECO:0000313" key="3">
    <source>
        <dbReference type="Proteomes" id="UP000196573"/>
    </source>
</evidence>
<dbReference type="OrthoDB" id="5738125at2"/>